<reference evidence="3 4" key="1">
    <citation type="journal article" date="2019" name="Nat. Plants">
        <title>Stout camphor tree genome fills gaps in understanding of flowering plant genome evolution.</title>
        <authorList>
            <person name="Chaw S.M."/>
            <person name="Liu Y.C."/>
            <person name="Wu Y.W."/>
            <person name="Wang H.Y."/>
            <person name="Lin C.I."/>
            <person name="Wu C.S."/>
            <person name="Ke H.M."/>
            <person name="Chang L.Y."/>
            <person name="Hsu C.Y."/>
            <person name="Yang H.T."/>
            <person name="Sudianto E."/>
            <person name="Hsu M.H."/>
            <person name="Wu K.P."/>
            <person name="Wang L.N."/>
            <person name="Leebens-Mack J.H."/>
            <person name="Tsai I.J."/>
        </authorList>
    </citation>
    <scope>NUCLEOTIDE SEQUENCE [LARGE SCALE GENOMIC DNA]</scope>
    <source>
        <strain evidence="4">cv. Chaw 1501</strain>
        <tissue evidence="3">Young leaves</tissue>
    </source>
</reference>
<dbReference type="InterPro" id="IPR011990">
    <property type="entry name" value="TPR-like_helical_dom_sf"/>
</dbReference>
<gene>
    <name evidence="3" type="ORF">CKAN_01141200</name>
</gene>
<feature type="repeat" description="PPR" evidence="2">
    <location>
        <begin position="561"/>
        <end position="595"/>
    </location>
</feature>
<dbReference type="GO" id="GO:0003723">
    <property type="term" value="F:RNA binding"/>
    <property type="evidence" value="ECO:0007669"/>
    <property type="project" value="InterPro"/>
</dbReference>
<comment type="caution">
    <text evidence="3">The sequence shown here is derived from an EMBL/GenBank/DDBJ whole genome shotgun (WGS) entry which is preliminary data.</text>
</comment>
<dbReference type="FunFam" id="1.25.40.10:FF:000351">
    <property type="entry name" value="Pentatricopeptide repeat-containing protein"/>
    <property type="match status" value="1"/>
</dbReference>
<dbReference type="InterPro" id="IPR046960">
    <property type="entry name" value="PPR_At4g14850-like_plant"/>
</dbReference>
<keyword evidence="4" id="KW-1185">Reference proteome</keyword>
<evidence type="ECO:0000256" key="2">
    <source>
        <dbReference type="PROSITE-ProRule" id="PRU00708"/>
    </source>
</evidence>
<dbReference type="FunFam" id="1.25.40.10:FF:000090">
    <property type="entry name" value="Pentatricopeptide repeat-containing protein, chloroplastic"/>
    <property type="match status" value="1"/>
</dbReference>
<dbReference type="Pfam" id="PF20431">
    <property type="entry name" value="E_motif"/>
    <property type="match status" value="1"/>
</dbReference>
<dbReference type="Proteomes" id="UP000283530">
    <property type="component" value="Unassembled WGS sequence"/>
</dbReference>
<accession>A0A3S3MZW9</accession>
<organism evidence="3 4">
    <name type="scientific">Cinnamomum micranthum f. kanehirae</name>
    <dbReference type="NCBI Taxonomy" id="337451"/>
    <lineage>
        <taxon>Eukaryota</taxon>
        <taxon>Viridiplantae</taxon>
        <taxon>Streptophyta</taxon>
        <taxon>Embryophyta</taxon>
        <taxon>Tracheophyta</taxon>
        <taxon>Spermatophyta</taxon>
        <taxon>Magnoliopsida</taxon>
        <taxon>Magnoliidae</taxon>
        <taxon>Laurales</taxon>
        <taxon>Lauraceae</taxon>
        <taxon>Cinnamomum</taxon>
    </lineage>
</organism>
<evidence type="ECO:0000313" key="3">
    <source>
        <dbReference type="EMBL" id="RWR82683.1"/>
    </source>
</evidence>
<dbReference type="STRING" id="337451.A0A3S3MZW9"/>
<dbReference type="InterPro" id="IPR002885">
    <property type="entry name" value="PPR_rpt"/>
</dbReference>
<feature type="repeat" description="PPR" evidence="2">
    <location>
        <begin position="220"/>
        <end position="254"/>
    </location>
</feature>
<keyword evidence="1" id="KW-0677">Repeat</keyword>
<evidence type="ECO:0000313" key="4">
    <source>
        <dbReference type="Proteomes" id="UP000283530"/>
    </source>
</evidence>
<feature type="repeat" description="PPR" evidence="2">
    <location>
        <begin position="328"/>
        <end position="362"/>
    </location>
</feature>
<dbReference type="InterPro" id="IPR046848">
    <property type="entry name" value="E_motif"/>
</dbReference>
<dbReference type="PANTHER" id="PTHR47926">
    <property type="entry name" value="PENTATRICOPEPTIDE REPEAT-CONTAINING PROTEIN"/>
    <property type="match status" value="1"/>
</dbReference>
<feature type="repeat" description="PPR" evidence="2">
    <location>
        <begin position="429"/>
        <end position="463"/>
    </location>
</feature>
<protein>
    <submittedName>
        <fullName evidence="3">Pentatricopeptide repeat-containing protein, mitochondrial</fullName>
    </submittedName>
</protein>
<proteinExistence type="predicted"/>
<dbReference type="GO" id="GO:0009451">
    <property type="term" value="P:RNA modification"/>
    <property type="evidence" value="ECO:0007669"/>
    <property type="project" value="InterPro"/>
</dbReference>
<dbReference type="SUPFAM" id="SSF48452">
    <property type="entry name" value="TPR-like"/>
    <property type="match status" value="1"/>
</dbReference>
<sequence>MQCLLPDVTVTVSRKLKDMVSKGLFEDALRLYKDLLHASSSSSSGHTDASLIPSLLKAASASLPLGLQLHSFLLKTDRDKETVTTNSLISMYSRCWDVHSARLVFDTMPPPTRDAVTWNSIIMCYVRNEDFLNSILMFKLMLSSDFRPRSQLIASVVSLSGRAGYLRLGMQIHTHAICSGISDVCSFLPTALIDMYSRCRDLHSASIVFREMSTTYDIRNEVSWTAMITGCVVNGDYSQSLAVFRAMQFEGMKPNRVTLVSILPSCAELGALRHGKEIHAHIFRHGYALESCLEGALVDMYCKCEREALSSSSKYAWIVFERAEERRDVVMWSSIIGSHSRRGDAVKTLSLFHRMRMEGIGPNSVTLLAVIGACTSLSSAAFSSAIHGYAVKSGLDSEVFVGNSLIDMYAKCGCLESSSRVFEEMPVRDPVSWSALISCYGRHGHGNEALRIFHEMREEGIEPDEITLLAVLSACNHAGLVDQAQQLFNQAPSPGVEHYACLVDLLGRAGRLEDACEVVNRMPMGPSLSIWGSLVCACRMHGRFDLAETVAWKIIDLEPENAASYTLLSTIYAEAGDWAGMEEAMKLMKERGLKKRLGYSRVEMEVAT</sequence>
<dbReference type="NCBIfam" id="TIGR00756">
    <property type="entry name" value="PPR"/>
    <property type="match status" value="5"/>
</dbReference>
<dbReference type="OrthoDB" id="1871818at2759"/>
<feature type="repeat" description="PPR" evidence="2">
    <location>
        <begin position="114"/>
        <end position="148"/>
    </location>
</feature>
<evidence type="ECO:0000256" key="1">
    <source>
        <dbReference type="ARBA" id="ARBA00022737"/>
    </source>
</evidence>
<dbReference type="Pfam" id="PF13041">
    <property type="entry name" value="PPR_2"/>
    <property type="match status" value="2"/>
</dbReference>
<dbReference type="Gene3D" id="1.25.40.10">
    <property type="entry name" value="Tetratricopeptide repeat domain"/>
    <property type="match status" value="4"/>
</dbReference>
<name>A0A3S3MZW9_9MAGN</name>
<dbReference type="PROSITE" id="PS51375">
    <property type="entry name" value="PPR"/>
    <property type="match status" value="5"/>
</dbReference>
<dbReference type="AlphaFoldDB" id="A0A3S3MZW9"/>
<dbReference type="EMBL" id="QPKB01000004">
    <property type="protein sequence ID" value="RWR82683.1"/>
    <property type="molecule type" value="Genomic_DNA"/>
</dbReference>
<dbReference type="Pfam" id="PF01535">
    <property type="entry name" value="PPR"/>
    <property type="match status" value="6"/>
</dbReference>